<evidence type="ECO:0000313" key="2">
    <source>
        <dbReference type="WBParaSite" id="Pan_g7971.t1"/>
    </source>
</evidence>
<dbReference type="AlphaFoldDB" id="A0A7E4W7C8"/>
<reference evidence="1" key="1">
    <citation type="journal article" date="2013" name="Genetics">
        <title>The draft genome and transcriptome of Panagrellus redivivus are shaped by the harsh demands of a free-living lifestyle.</title>
        <authorList>
            <person name="Srinivasan J."/>
            <person name="Dillman A.R."/>
            <person name="Macchietto M.G."/>
            <person name="Heikkinen L."/>
            <person name="Lakso M."/>
            <person name="Fracchia K.M."/>
            <person name="Antoshechkin I."/>
            <person name="Mortazavi A."/>
            <person name="Wong G."/>
            <person name="Sternberg P.W."/>
        </authorList>
    </citation>
    <scope>NUCLEOTIDE SEQUENCE [LARGE SCALE GENOMIC DNA]</scope>
    <source>
        <strain evidence="1">MT8872</strain>
    </source>
</reference>
<organism evidence="1 2">
    <name type="scientific">Panagrellus redivivus</name>
    <name type="common">Microworm</name>
    <dbReference type="NCBI Taxonomy" id="6233"/>
    <lineage>
        <taxon>Eukaryota</taxon>
        <taxon>Metazoa</taxon>
        <taxon>Ecdysozoa</taxon>
        <taxon>Nematoda</taxon>
        <taxon>Chromadorea</taxon>
        <taxon>Rhabditida</taxon>
        <taxon>Tylenchina</taxon>
        <taxon>Panagrolaimomorpha</taxon>
        <taxon>Panagrolaimoidea</taxon>
        <taxon>Panagrolaimidae</taxon>
        <taxon>Panagrellus</taxon>
    </lineage>
</organism>
<protein>
    <submittedName>
        <fullName evidence="2">Phlebovirus glycoprotein G2 fusion domain-containing protein</fullName>
    </submittedName>
</protein>
<dbReference type="WBParaSite" id="Pan_g7971.t1">
    <property type="protein sequence ID" value="Pan_g7971.t1"/>
    <property type="gene ID" value="Pan_g7971"/>
</dbReference>
<reference evidence="2" key="2">
    <citation type="submission" date="2020-10" db="UniProtKB">
        <authorList>
            <consortium name="WormBaseParasite"/>
        </authorList>
    </citation>
    <scope>IDENTIFICATION</scope>
</reference>
<keyword evidence="1" id="KW-1185">Reference proteome</keyword>
<evidence type="ECO:0000313" key="1">
    <source>
        <dbReference type="Proteomes" id="UP000492821"/>
    </source>
</evidence>
<accession>A0A7E4W7C8</accession>
<sequence>MDAHEVSSDQPSAACLPAGCQDTTGRWNGCVFYSQLVSFFFPFNRPEGDFEIEINVRSGRALWQSGGLVCRQPMGSAGMSEVTGKCVCMCTAPKCPQAGLFLSLATIVGGFKIALPIGLAGGE</sequence>
<dbReference type="Proteomes" id="UP000492821">
    <property type="component" value="Unassembled WGS sequence"/>
</dbReference>
<name>A0A7E4W7C8_PANRE</name>
<proteinExistence type="predicted"/>